<dbReference type="InterPro" id="IPR007487">
    <property type="entry name" value="ABC_transpt-TYRBP-like"/>
</dbReference>
<dbReference type="PANTHER" id="PTHR35271">
    <property type="entry name" value="ABC TRANSPORTER, SUBSTRATE-BINDING LIPOPROTEIN-RELATED"/>
    <property type="match status" value="1"/>
</dbReference>
<accession>A0A8J7JKL4</accession>
<reference evidence="1" key="1">
    <citation type="submission" date="2020-12" db="EMBL/GenBank/DDBJ databases">
        <title>Geomonas sp. Red875, isolated from river sediment.</title>
        <authorList>
            <person name="Xu Z."/>
            <person name="Zhang Z."/>
            <person name="Masuda Y."/>
            <person name="Itoh H."/>
            <person name="Senoo K."/>
        </authorList>
    </citation>
    <scope>NUCLEOTIDE SEQUENCE</scope>
    <source>
        <strain evidence="1">Red875</strain>
    </source>
</reference>
<proteinExistence type="predicted"/>
<dbReference type="Pfam" id="PF04392">
    <property type="entry name" value="ABC_sub_bind"/>
    <property type="match status" value="1"/>
</dbReference>
<sequence>MPFLSLVVAVVYLLAPTLGLCYDVLILQSLRDKGYQEAVQGFKRECTASSRTVVLSDFVAADLTRMVREERPKLIIAVGERAHEMSIKVREIPVLYMMVITPRHRLPANHSGVGMLIDPSRYVSVLDNLGSRRIGVLFDPSRTGAYLKKAQSAARRSGMDLVVREVRSPRETPALLDSLRGRVDAIWMIPDLTAVSTATTEAFFLFSQGEMIPVVTFSDFYLTMGGAIALSIDRHDIGRQLGEMARQVLDGTPVEELPAQSPRKFTIKANNGVLKKLRLSLTVPGGS</sequence>
<protein>
    <submittedName>
        <fullName evidence="1">ABC transporter substrate-binding protein</fullName>
    </submittedName>
</protein>
<organism evidence="1 2">
    <name type="scientific">Geomesophilobacter sediminis</name>
    <dbReference type="NCBI Taxonomy" id="2798584"/>
    <lineage>
        <taxon>Bacteria</taxon>
        <taxon>Pseudomonadati</taxon>
        <taxon>Thermodesulfobacteriota</taxon>
        <taxon>Desulfuromonadia</taxon>
        <taxon>Geobacterales</taxon>
        <taxon>Geobacteraceae</taxon>
        <taxon>Geomesophilobacter</taxon>
    </lineage>
</organism>
<evidence type="ECO:0000313" key="1">
    <source>
        <dbReference type="EMBL" id="MBJ6723980.1"/>
    </source>
</evidence>
<dbReference type="RefSeq" id="WP_199382818.1">
    <property type="nucleotide sequence ID" value="NZ_JAEMHM010000003.1"/>
</dbReference>
<gene>
    <name evidence="1" type="ORF">JFN93_04600</name>
</gene>
<evidence type="ECO:0000313" key="2">
    <source>
        <dbReference type="Proteomes" id="UP000636888"/>
    </source>
</evidence>
<dbReference type="Proteomes" id="UP000636888">
    <property type="component" value="Unassembled WGS sequence"/>
</dbReference>
<dbReference type="Gene3D" id="3.40.50.2300">
    <property type="match status" value="2"/>
</dbReference>
<dbReference type="PANTHER" id="PTHR35271:SF1">
    <property type="entry name" value="ABC TRANSPORTER, SUBSTRATE-BINDING LIPOPROTEIN"/>
    <property type="match status" value="1"/>
</dbReference>
<comment type="caution">
    <text evidence="1">The sequence shown here is derived from an EMBL/GenBank/DDBJ whole genome shotgun (WGS) entry which is preliminary data.</text>
</comment>
<dbReference type="EMBL" id="JAEMHM010000003">
    <property type="protein sequence ID" value="MBJ6723980.1"/>
    <property type="molecule type" value="Genomic_DNA"/>
</dbReference>
<dbReference type="AlphaFoldDB" id="A0A8J7JKL4"/>
<keyword evidence="2" id="KW-1185">Reference proteome</keyword>
<name>A0A8J7JKL4_9BACT</name>